<organism evidence="2 4">
    <name type="scientific">Clostridium innocuum</name>
    <dbReference type="NCBI Taxonomy" id="1522"/>
    <lineage>
        <taxon>Bacteria</taxon>
        <taxon>Bacillati</taxon>
        <taxon>Bacillota</taxon>
        <taxon>Clostridia</taxon>
        <taxon>Eubacteriales</taxon>
        <taxon>Clostridiaceae</taxon>
        <taxon>Clostridium</taxon>
    </lineage>
</organism>
<comment type="caution">
    <text evidence="2">The sequence shown here is derived from an EMBL/GenBank/DDBJ whole genome shotgun (WGS) entry which is preliminary data.</text>
</comment>
<gene>
    <name evidence="2" type="ORF">CIAN88_07735</name>
    <name evidence="3" type="ORF">MKC95_11740</name>
</gene>
<dbReference type="RefSeq" id="WP_008817311.1">
    <property type="nucleotide sequence ID" value="NZ_AP025565.1"/>
</dbReference>
<dbReference type="EMBL" id="JQIF01000035">
    <property type="protein sequence ID" value="KGJ53669.1"/>
    <property type="molecule type" value="Genomic_DNA"/>
</dbReference>
<dbReference type="Proteomes" id="UP000030008">
    <property type="component" value="Unassembled WGS sequence"/>
</dbReference>
<reference evidence="2 4" key="1">
    <citation type="submission" date="2014-08" db="EMBL/GenBank/DDBJ databases">
        <title>Clostridium innocuum, an unnegligible vancomycin-resistant pathogen causing extra-intestinal infections.</title>
        <authorList>
            <person name="Feng Y."/>
            <person name="Chiu C.-H."/>
        </authorList>
    </citation>
    <scope>NUCLEOTIDE SEQUENCE [LARGE SCALE GENOMIC DNA]</scope>
    <source>
        <strain evidence="2 4">AN88</strain>
    </source>
</reference>
<dbReference type="Pfam" id="PF07454">
    <property type="entry name" value="SpoIIP"/>
    <property type="match status" value="1"/>
</dbReference>
<evidence type="ECO:0000313" key="2">
    <source>
        <dbReference type="EMBL" id="KGJ53669.1"/>
    </source>
</evidence>
<feature type="compositionally biased region" description="Basic and acidic residues" evidence="1">
    <location>
        <begin position="90"/>
        <end position="123"/>
    </location>
</feature>
<dbReference type="NCBIfam" id="TIGR02867">
    <property type="entry name" value="spore_II_P"/>
    <property type="match status" value="1"/>
</dbReference>
<sequence length="318" mass="35533">MKSTCKLLVKVFVLIAFLYLTPFASGLKHCFRNADDLLNNFVYKQKTINSSLSLKDSLNVLSYNSNLTIPKEDISEVETTQDNPSVVPKTTDEQKDTSQSKDDGKNNKAESSDKKTEEKSEDKKVKSTGKRVYIYDTHQDESYKGGKTVLDAAAILAQKLEDRGIKVVLETNDFIRYRDTHGLTYNESYVVSYKYLNEALVNYGGFDMCLDLHRDSIPREASYINIDGKNYAKGMFVVGGLGKNAKTATKLSTTLTDTINAKKNGIMKGVMTREAYYNQEVAKNIVLMELGGDVNTFEEVSNSLDVIADGIHDVLTKE</sequence>
<proteinExistence type="predicted"/>
<protein>
    <submittedName>
        <fullName evidence="2">Stage II sporulation protein P</fullName>
    </submittedName>
</protein>
<dbReference type="EMBL" id="JAKTMA010000019">
    <property type="protein sequence ID" value="MCR0233439.1"/>
    <property type="molecule type" value="Genomic_DNA"/>
</dbReference>
<dbReference type="AlphaFoldDB" id="A0A099I6R6"/>
<feature type="region of interest" description="Disordered" evidence="1">
    <location>
        <begin position="74"/>
        <end position="123"/>
    </location>
</feature>
<evidence type="ECO:0000256" key="1">
    <source>
        <dbReference type="SAM" id="MobiDB-lite"/>
    </source>
</evidence>
<dbReference type="InterPro" id="IPR010897">
    <property type="entry name" value="Spore_II_P"/>
</dbReference>
<evidence type="ECO:0000313" key="3">
    <source>
        <dbReference type="EMBL" id="MCR0233439.1"/>
    </source>
</evidence>
<accession>A0A099I6R6</accession>
<name>A0A099I6R6_CLOIN</name>
<dbReference type="SUPFAM" id="SSF53187">
    <property type="entry name" value="Zn-dependent exopeptidases"/>
    <property type="match status" value="1"/>
</dbReference>
<evidence type="ECO:0000313" key="4">
    <source>
        <dbReference type="Proteomes" id="UP000030008"/>
    </source>
</evidence>
<reference evidence="3" key="2">
    <citation type="journal article" date="2022" name="Clin. Infect. Dis.">
        <title>Association between Clostridium innocuum and antibiotic-associated diarrhea in adults and children: A cross-sectional study and comparative genomics analysis.</title>
        <authorList>
            <person name="Cherny K.E."/>
            <person name="Muscat E.B."/>
            <person name="Balaji A."/>
            <person name="Mukherjee J."/>
            <person name="Ozer E.A."/>
            <person name="Angarone M.P."/>
            <person name="Hauser A.R."/>
            <person name="Sichel J.S."/>
            <person name="Amponsah E."/>
            <person name="Kociolek L.K."/>
        </authorList>
    </citation>
    <scope>NUCLEOTIDE SEQUENCE</scope>
    <source>
        <strain evidence="3">NU1-AC-029v</strain>
    </source>
</reference>
<dbReference type="Proteomes" id="UP001203972">
    <property type="component" value="Unassembled WGS sequence"/>
</dbReference>